<comment type="caution">
    <text evidence="1">The sequence shown here is derived from an EMBL/GenBank/DDBJ whole genome shotgun (WGS) entry which is preliminary data.</text>
</comment>
<name>A0A327S856_9FLAO</name>
<dbReference type="Pfam" id="PF09720">
    <property type="entry name" value="Unstab_antitox"/>
    <property type="match status" value="1"/>
</dbReference>
<evidence type="ECO:0000313" key="1">
    <source>
        <dbReference type="EMBL" id="RAJ24522.1"/>
    </source>
</evidence>
<accession>A0A327S856</accession>
<dbReference type="Proteomes" id="UP000248987">
    <property type="component" value="Unassembled WGS sequence"/>
</dbReference>
<sequence length="83" mass="10058">MNTINNFDSMNLHAEKIELIKLVLQTEKESVLKKLKQVLVDDVNENQHELTLLQKTELDRRLRRMENDETEFYTWEDLEQKLK</sequence>
<dbReference type="AlphaFoldDB" id="A0A327S856"/>
<evidence type="ECO:0000313" key="2">
    <source>
        <dbReference type="Proteomes" id="UP000248987"/>
    </source>
</evidence>
<dbReference type="InterPro" id="IPR013406">
    <property type="entry name" value="CHP02574_addiction_mod"/>
</dbReference>
<organism evidence="1 2">
    <name type="scientific">Gelidibacter algens</name>
    <dbReference type="NCBI Taxonomy" id="49280"/>
    <lineage>
        <taxon>Bacteria</taxon>
        <taxon>Pseudomonadati</taxon>
        <taxon>Bacteroidota</taxon>
        <taxon>Flavobacteriia</taxon>
        <taxon>Flavobacteriales</taxon>
        <taxon>Flavobacteriaceae</taxon>
        <taxon>Gelidibacter</taxon>
    </lineage>
</organism>
<protein>
    <submittedName>
        <fullName evidence="1">Putative addiction module component</fullName>
    </submittedName>
</protein>
<gene>
    <name evidence="1" type="ORF">LX77_02076</name>
</gene>
<reference evidence="1 2" key="1">
    <citation type="submission" date="2018-06" db="EMBL/GenBank/DDBJ databases">
        <title>Genomic Encyclopedia of Archaeal and Bacterial Type Strains, Phase II (KMG-II): from individual species to whole genera.</title>
        <authorList>
            <person name="Goeker M."/>
        </authorList>
    </citation>
    <scope>NUCLEOTIDE SEQUENCE [LARGE SCALE GENOMIC DNA]</scope>
    <source>
        <strain evidence="1 2">DSM 12408</strain>
    </source>
</reference>
<proteinExistence type="predicted"/>
<dbReference type="EMBL" id="QLLQ01000006">
    <property type="protein sequence ID" value="RAJ24522.1"/>
    <property type="molecule type" value="Genomic_DNA"/>
</dbReference>
<keyword evidence="2" id="KW-1185">Reference proteome</keyword>